<comment type="caution">
    <text evidence="1">The sequence shown here is derived from an EMBL/GenBank/DDBJ whole genome shotgun (WGS) entry which is preliminary data.</text>
</comment>
<feature type="non-terminal residue" evidence="1">
    <location>
        <position position="1"/>
    </location>
</feature>
<name>A0A820J752_9BILA</name>
<accession>A0A820J752</accession>
<feature type="non-terminal residue" evidence="1">
    <location>
        <position position="63"/>
    </location>
</feature>
<gene>
    <name evidence="1" type="ORF">JBS370_LOCUS41064</name>
</gene>
<sequence length="63" mass="7062">DVNSSTTAVGDVNSVIKISDNSNSLITPNNDDNLWYGVIVMYESDYVPMTYERMTHDLTTSEQ</sequence>
<protein>
    <submittedName>
        <fullName evidence="1">Uncharacterized protein</fullName>
    </submittedName>
</protein>
<evidence type="ECO:0000313" key="1">
    <source>
        <dbReference type="EMBL" id="CAF4322430.1"/>
    </source>
</evidence>
<organism evidence="1 2">
    <name type="scientific">Rotaria sordida</name>
    <dbReference type="NCBI Taxonomy" id="392033"/>
    <lineage>
        <taxon>Eukaryota</taxon>
        <taxon>Metazoa</taxon>
        <taxon>Spiralia</taxon>
        <taxon>Gnathifera</taxon>
        <taxon>Rotifera</taxon>
        <taxon>Eurotatoria</taxon>
        <taxon>Bdelloidea</taxon>
        <taxon>Philodinida</taxon>
        <taxon>Philodinidae</taxon>
        <taxon>Rotaria</taxon>
    </lineage>
</organism>
<dbReference type="EMBL" id="CAJOBD010041931">
    <property type="protein sequence ID" value="CAF4322430.1"/>
    <property type="molecule type" value="Genomic_DNA"/>
</dbReference>
<dbReference type="AlphaFoldDB" id="A0A820J752"/>
<proteinExistence type="predicted"/>
<evidence type="ECO:0000313" key="2">
    <source>
        <dbReference type="Proteomes" id="UP000663836"/>
    </source>
</evidence>
<reference evidence="1" key="1">
    <citation type="submission" date="2021-02" db="EMBL/GenBank/DDBJ databases">
        <authorList>
            <person name="Nowell W R."/>
        </authorList>
    </citation>
    <scope>NUCLEOTIDE SEQUENCE</scope>
</reference>
<dbReference type="Proteomes" id="UP000663836">
    <property type="component" value="Unassembled WGS sequence"/>
</dbReference>